<dbReference type="Proteomes" id="UP001315278">
    <property type="component" value="Unassembled WGS sequence"/>
</dbReference>
<protein>
    <submittedName>
        <fullName evidence="1">Uncharacterized protein</fullName>
    </submittedName>
</protein>
<evidence type="ECO:0000313" key="2">
    <source>
        <dbReference type="Proteomes" id="UP001315278"/>
    </source>
</evidence>
<reference evidence="2" key="1">
    <citation type="journal article" date="2021" name="ISME J.">
        <title>Evolutionary origin and ecological implication of a unique nif island in free-living Bradyrhizobium lineages.</title>
        <authorList>
            <person name="Tao J."/>
        </authorList>
    </citation>
    <scope>NUCLEOTIDE SEQUENCE [LARGE SCALE GENOMIC DNA]</scope>
    <source>
        <strain evidence="2">SZCCT0434</strain>
    </source>
</reference>
<organism evidence="1 2">
    <name type="scientific">Bradyrhizobium jicamae</name>
    <dbReference type="NCBI Taxonomy" id="280332"/>
    <lineage>
        <taxon>Bacteria</taxon>
        <taxon>Pseudomonadati</taxon>
        <taxon>Pseudomonadota</taxon>
        <taxon>Alphaproteobacteria</taxon>
        <taxon>Hyphomicrobiales</taxon>
        <taxon>Nitrobacteraceae</taxon>
        <taxon>Bradyrhizobium</taxon>
    </lineage>
</organism>
<comment type="caution">
    <text evidence="1">The sequence shown here is derived from an EMBL/GenBank/DDBJ whole genome shotgun (WGS) entry which is preliminary data.</text>
</comment>
<name>A0ABS5FW51_9BRAD</name>
<dbReference type="RefSeq" id="WP_212399927.1">
    <property type="nucleotide sequence ID" value="NZ_JAFCKQ010000080.1"/>
</dbReference>
<evidence type="ECO:0000313" key="1">
    <source>
        <dbReference type="EMBL" id="MBR0800951.1"/>
    </source>
</evidence>
<gene>
    <name evidence="1" type="ORF">JQ615_36880</name>
</gene>
<dbReference type="EMBL" id="JAFCJH010000066">
    <property type="protein sequence ID" value="MBR0800951.1"/>
    <property type="molecule type" value="Genomic_DNA"/>
</dbReference>
<proteinExistence type="predicted"/>
<sequence>MPSNPQRKLPLNAARPAYRTLAGWALGILMDERAVVECPHHGHRVDHADPDAWNRAKAEVWRNPYPGASPEACIAALDEIARGIGDTCPEC</sequence>
<accession>A0ABS5FW51</accession>
<keyword evidence="2" id="KW-1185">Reference proteome</keyword>